<dbReference type="AlphaFoldDB" id="A0A371GKU6"/>
<dbReference type="PANTHER" id="PTHR48154">
    <property type="entry name" value="PROTEIN, PUTATIVE-RELATED"/>
    <property type="match status" value="1"/>
</dbReference>
<dbReference type="EMBL" id="QJKJ01005184">
    <property type="protein sequence ID" value="RDX91189.1"/>
    <property type="molecule type" value="Genomic_DNA"/>
</dbReference>
<feature type="non-terminal residue" evidence="2">
    <location>
        <position position="1"/>
    </location>
</feature>
<feature type="domain" description="DUF7745" evidence="1">
    <location>
        <begin position="123"/>
        <end position="216"/>
    </location>
</feature>
<dbReference type="Pfam" id="PF24924">
    <property type="entry name" value="DUF7745"/>
    <property type="match status" value="1"/>
</dbReference>
<accession>A0A371GKU6</accession>
<dbReference type="InterPro" id="IPR056647">
    <property type="entry name" value="DUF7745"/>
</dbReference>
<evidence type="ECO:0000313" key="2">
    <source>
        <dbReference type="EMBL" id="RDX91189.1"/>
    </source>
</evidence>
<name>A0A371GKU6_MUCPR</name>
<gene>
    <name evidence="2" type="ORF">CR513_26861</name>
</gene>
<organism evidence="2 3">
    <name type="scientific">Mucuna pruriens</name>
    <name type="common">Velvet bean</name>
    <name type="synonym">Dolichos pruriens</name>
    <dbReference type="NCBI Taxonomy" id="157652"/>
    <lineage>
        <taxon>Eukaryota</taxon>
        <taxon>Viridiplantae</taxon>
        <taxon>Streptophyta</taxon>
        <taxon>Embryophyta</taxon>
        <taxon>Tracheophyta</taxon>
        <taxon>Spermatophyta</taxon>
        <taxon>Magnoliopsida</taxon>
        <taxon>eudicotyledons</taxon>
        <taxon>Gunneridae</taxon>
        <taxon>Pentapetalae</taxon>
        <taxon>rosids</taxon>
        <taxon>fabids</taxon>
        <taxon>Fabales</taxon>
        <taxon>Fabaceae</taxon>
        <taxon>Papilionoideae</taxon>
        <taxon>50 kb inversion clade</taxon>
        <taxon>NPAAA clade</taxon>
        <taxon>indigoferoid/millettioid clade</taxon>
        <taxon>Phaseoleae</taxon>
        <taxon>Mucuna</taxon>
    </lineage>
</organism>
<proteinExistence type="predicted"/>
<dbReference type="PANTHER" id="PTHR48154:SF1">
    <property type="entry name" value="PROTEIN, PUTATIVE-RELATED"/>
    <property type="match status" value="1"/>
</dbReference>
<sequence length="220" mass="25404">MDTESKCRAKNLMSIQVKMSDLQSLRQFSNRLKGQWHRAFEGKYGKILSLIEVEVQSAPTLEEYERLLGLPLTETPSYFYKGALLVVGVNSKASEGTRCGGPSSNISRGKTELLLEGGRLADFPRRDRGDMAAINAFLARRDRGENPTIGILANTYCTLNYCYERKWKSMVCCKHLFYLWLTTHVFHNKCKTAYPMEDFKWCLVKTMTNREWTQYLRWAT</sequence>
<evidence type="ECO:0000259" key="1">
    <source>
        <dbReference type="Pfam" id="PF24924"/>
    </source>
</evidence>
<dbReference type="Proteomes" id="UP000257109">
    <property type="component" value="Unassembled WGS sequence"/>
</dbReference>
<comment type="caution">
    <text evidence="2">The sequence shown here is derived from an EMBL/GenBank/DDBJ whole genome shotgun (WGS) entry which is preliminary data.</text>
</comment>
<keyword evidence="3" id="KW-1185">Reference proteome</keyword>
<protein>
    <recommendedName>
        <fullName evidence="1">DUF7745 domain-containing protein</fullName>
    </recommendedName>
</protein>
<dbReference type="OrthoDB" id="983711at2759"/>
<reference evidence="2" key="1">
    <citation type="submission" date="2018-05" db="EMBL/GenBank/DDBJ databases">
        <title>Draft genome of Mucuna pruriens seed.</title>
        <authorList>
            <person name="Nnadi N.E."/>
            <person name="Vos R."/>
            <person name="Hasami M.H."/>
            <person name="Devisetty U.K."/>
            <person name="Aguiy J.C."/>
        </authorList>
    </citation>
    <scope>NUCLEOTIDE SEQUENCE [LARGE SCALE GENOMIC DNA]</scope>
    <source>
        <strain evidence="2">JCA_2017</strain>
    </source>
</reference>
<evidence type="ECO:0000313" key="3">
    <source>
        <dbReference type="Proteomes" id="UP000257109"/>
    </source>
</evidence>